<accession>A0A8S5PIY3</accession>
<proteinExistence type="predicted"/>
<dbReference type="EMBL" id="BK015443">
    <property type="protein sequence ID" value="DAE06866.1"/>
    <property type="molecule type" value="Genomic_DNA"/>
</dbReference>
<reference evidence="1" key="1">
    <citation type="journal article" date="2021" name="Proc. Natl. Acad. Sci. U.S.A.">
        <title>A Catalog of Tens of Thousands of Viruses from Human Metagenomes Reveals Hidden Associations with Chronic Diseases.</title>
        <authorList>
            <person name="Tisza M.J."/>
            <person name="Buck C.B."/>
        </authorList>
    </citation>
    <scope>NUCLEOTIDE SEQUENCE</scope>
    <source>
        <strain evidence="1">CtL0q1</strain>
    </source>
</reference>
<protein>
    <submittedName>
        <fullName evidence="1">Uncharacterized protein</fullName>
    </submittedName>
</protein>
<organism evidence="1">
    <name type="scientific">Siphoviridae sp. ctL0q1</name>
    <dbReference type="NCBI Taxonomy" id="2825449"/>
    <lineage>
        <taxon>Viruses</taxon>
        <taxon>Duplodnaviria</taxon>
        <taxon>Heunggongvirae</taxon>
        <taxon>Uroviricota</taxon>
        <taxon>Caudoviricetes</taxon>
    </lineage>
</organism>
<name>A0A8S5PIY3_9CAUD</name>
<sequence>MPRHRNPERQTLDHPIFFALNQHLLHKKRFRSVQMSNRQVCYSLSLNYYLVG</sequence>
<evidence type="ECO:0000313" key="1">
    <source>
        <dbReference type="EMBL" id="DAE06866.1"/>
    </source>
</evidence>